<keyword evidence="3" id="KW-1185">Reference proteome</keyword>
<dbReference type="Proteomes" id="UP000008635">
    <property type="component" value="Chromosome"/>
</dbReference>
<evidence type="ECO:0000259" key="1">
    <source>
        <dbReference type="Pfam" id="PF00156"/>
    </source>
</evidence>
<proteinExistence type="predicted"/>
<dbReference type="AlphaFoldDB" id="E8UA42"/>
<dbReference type="Gene3D" id="3.30.1310.20">
    <property type="entry name" value="PRTase-like"/>
    <property type="match status" value="1"/>
</dbReference>
<dbReference type="CDD" id="cd06223">
    <property type="entry name" value="PRTases_typeI"/>
    <property type="match status" value="1"/>
</dbReference>
<sequence>MFQNRQEAGRHLAALLAGQDALSGAVVLALPRGGVPVAFEVAEVLRAPLDVFVVRKLGVPGHEEVAAGAVASGGVRVWNDHVLRYFGLTVPDLAGVEARETAELARRERVYREGLPPVPTQGRTVLLVDDGLATGATMRAAVRAVRPQQPARVIVAVPVGATDTVEALRDDADDVVCVLMPDPFVAVGQAYAEFRQTTDDEVRALLARARKGERA</sequence>
<accession>E8UA42</accession>
<feature type="domain" description="Phosphoribosyltransferase" evidence="1">
    <location>
        <begin position="7"/>
        <end position="182"/>
    </location>
</feature>
<dbReference type="HOGENOM" id="CLU_083583_0_0_0"/>
<evidence type="ECO:0000313" key="2">
    <source>
        <dbReference type="EMBL" id="ADV67931.1"/>
    </source>
</evidence>
<keyword evidence="2" id="KW-0808">Transferase</keyword>
<dbReference type="eggNOG" id="COG1926">
    <property type="taxonomic scope" value="Bacteria"/>
</dbReference>
<keyword evidence="2" id="KW-0328">Glycosyltransferase</keyword>
<evidence type="ECO:0000313" key="3">
    <source>
        <dbReference type="Proteomes" id="UP000008635"/>
    </source>
</evidence>
<dbReference type="Pfam" id="PF00156">
    <property type="entry name" value="Pribosyltran"/>
    <property type="match status" value="1"/>
</dbReference>
<dbReference type="KEGG" id="dmr:Deima_2293"/>
<protein>
    <submittedName>
        <fullName evidence="2">Phosphoribosyltransferase</fullName>
    </submittedName>
</protein>
<dbReference type="Gene3D" id="3.40.50.2020">
    <property type="match status" value="1"/>
</dbReference>
<gene>
    <name evidence="2" type="ordered locus">Deima_2293</name>
</gene>
<name>E8UA42_DEIML</name>
<organism evidence="2 3">
    <name type="scientific">Deinococcus maricopensis (strain DSM 21211 / LMG 22137 / NRRL B-23946 / LB-34)</name>
    <dbReference type="NCBI Taxonomy" id="709986"/>
    <lineage>
        <taxon>Bacteria</taxon>
        <taxon>Thermotogati</taxon>
        <taxon>Deinococcota</taxon>
        <taxon>Deinococci</taxon>
        <taxon>Deinococcales</taxon>
        <taxon>Deinococcaceae</taxon>
        <taxon>Deinococcus</taxon>
    </lineage>
</organism>
<reference evidence="2 3" key="1">
    <citation type="journal article" date="2011" name="Stand. Genomic Sci.">
        <title>Complete genome sequence of Deinococcus maricopensis type strain (LB-34).</title>
        <authorList>
            <person name="Pukall R."/>
            <person name="Zeytun A."/>
            <person name="Lucas S."/>
            <person name="Lapidus A."/>
            <person name="Hammon N."/>
            <person name="Deshpande S."/>
            <person name="Nolan M."/>
            <person name="Cheng J.F."/>
            <person name="Pitluck S."/>
            <person name="Liolios K."/>
            <person name="Pagani I."/>
            <person name="Mikhailova N."/>
            <person name="Ivanova N."/>
            <person name="Mavromatis K."/>
            <person name="Pati A."/>
            <person name="Tapia R."/>
            <person name="Han C."/>
            <person name="Goodwin L."/>
            <person name="Chen A."/>
            <person name="Palaniappan K."/>
            <person name="Land M."/>
            <person name="Hauser L."/>
            <person name="Chang Y.J."/>
            <person name="Jeffries C.D."/>
            <person name="Brambilla E.M."/>
            <person name="Rohde M."/>
            <person name="Goker M."/>
            <person name="Detter J.C."/>
            <person name="Woyke T."/>
            <person name="Bristow J."/>
            <person name="Eisen J.A."/>
            <person name="Markowitz V."/>
            <person name="Hugenholtz P."/>
            <person name="Kyrpides N.C."/>
            <person name="Klenk H.P."/>
        </authorList>
    </citation>
    <scope>NUCLEOTIDE SEQUENCE [LARGE SCALE GENOMIC DNA]</scope>
    <source>
        <strain evidence="3">DSM 21211 / LMG 22137 / NRRL B-23946 / LB-34</strain>
    </source>
</reference>
<dbReference type="EMBL" id="CP002454">
    <property type="protein sequence ID" value="ADV67931.1"/>
    <property type="molecule type" value="Genomic_DNA"/>
</dbReference>
<dbReference type="OrthoDB" id="9810066at2"/>
<dbReference type="RefSeq" id="WP_013557436.1">
    <property type="nucleotide sequence ID" value="NC_014958.1"/>
</dbReference>
<dbReference type="InterPro" id="IPR000836">
    <property type="entry name" value="PRTase_dom"/>
</dbReference>
<dbReference type="SUPFAM" id="SSF53271">
    <property type="entry name" value="PRTase-like"/>
    <property type="match status" value="1"/>
</dbReference>
<dbReference type="STRING" id="709986.Deima_2293"/>
<reference evidence="3" key="2">
    <citation type="submission" date="2011-01" db="EMBL/GenBank/DDBJ databases">
        <title>The complete genome of Deinococcus maricopensis DSM 21211.</title>
        <authorList>
            <consortium name="US DOE Joint Genome Institute (JGI-PGF)"/>
            <person name="Lucas S."/>
            <person name="Copeland A."/>
            <person name="Lapidus A."/>
            <person name="Goodwin L."/>
            <person name="Pitluck S."/>
            <person name="Kyrpides N."/>
            <person name="Mavromatis K."/>
            <person name="Pagani I."/>
            <person name="Ivanova N."/>
            <person name="Ovchinnikova G."/>
            <person name="Zeytun A."/>
            <person name="Detter J.C."/>
            <person name="Han C."/>
            <person name="Land M."/>
            <person name="Hauser L."/>
            <person name="Markowitz V."/>
            <person name="Cheng J.-F."/>
            <person name="Hugenholtz P."/>
            <person name="Woyke T."/>
            <person name="Wu D."/>
            <person name="Pukall R."/>
            <person name="Gehrich-Schroeter G."/>
            <person name="Brambilla E."/>
            <person name="Klenk H.-P."/>
            <person name="Eisen J.A."/>
        </authorList>
    </citation>
    <scope>NUCLEOTIDE SEQUENCE [LARGE SCALE GENOMIC DNA]</scope>
    <source>
        <strain evidence="3">DSM 21211 / LMG 22137 / NRRL B-23946 / LB-34</strain>
    </source>
</reference>
<dbReference type="GO" id="GO:0016757">
    <property type="term" value="F:glycosyltransferase activity"/>
    <property type="evidence" value="ECO:0007669"/>
    <property type="project" value="UniProtKB-KW"/>
</dbReference>
<dbReference type="InterPro" id="IPR029057">
    <property type="entry name" value="PRTase-like"/>
</dbReference>